<evidence type="ECO:0000313" key="2">
    <source>
        <dbReference type="Proteomes" id="UP000054549"/>
    </source>
</evidence>
<reference evidence="1 2" key="1">
    <citation type="submission" date="2014-04" db="EMBL/GenBank/DDBJ databases">
        <title>Evolutionary Origins and Diversification of the Mycorrhizal Mutualists.</title>
        <authorList>
            <consortium name="DOE Joint Genome Institute"/>
            <consortium name="Mycorrhizal Genomics Consortium"/>
            <person name="Kohler A."/>
            <person name="Kuo A."/>
            <person name="Nagy L.G."/>
            <person name="Floudas D."/>
            <person name="Copeland A."/>
            <person name="Barry K.W."/>
            <person name="Cichocki N."/>
            <person name="Veneault-Fourrey C."/>
            <person name="LaButti K."/>
            <person name="Lindquist E.A."/>
            <person name="Lipzen A."/>
            <person name="Lundell T."/>
            <person name="Morin E."/>
            <person name="Murat C."/>
            <person name="Riley R."/>
            <person name="Ohm R."/>
            <person name="Sun H."/>
            <person name="Tunlid A."/>
            <person name="Henrissat B."/>
            <person name="Grigoriev I.V."/>
            <person name="Hibbett D.S."/>
            <person name="Martin F."/>
        </authorList>
    </citation>
    <scope>NUCLEOTIDE SEQUENCE [LARGE SCALE GENOMIC DNA]</scope>
    <source>
        <strain evidence="1 2">Koide BX008</strain>
    </source>
</reference>
<accession>A0A0C2WNR7</accession>
<keyword evidence="2" id="KW-1185">Reference proteome</keyword>
<dbReference type="InParanoid" id="A0A0C2WNR7"/>
<dbReference type="EMBL" id="KN818340">
    <property type="protein sequence ID" value="KIL58341.1"/>
    <property type="molecule type" value="Genomic_DNA"/>
</dbReference>
<organism evidence="1 2">
    <name type="scientific">Amanita muscaria (strain Koide BX008)</name>
    <dbReference type="NCBI Taxonomy" id="946122"/>
    <lineage>
        <taxon>Eukaryota</taxon>
        <taxon>Fungi</taxon>
        <taxon>Dikarya</taxon>
        <taxon>Basidiomycota</taxon>
        <taxon>Agaricomycotina</taxon>
        <taxon>Agaricomycetes</taxon>
        <taxon>Agaricomycetidae</taxon>
        <taxon>Agaricales</taxon>
        <taxon>Pluteineae</taxon>
        <taxon>Amanitaceae</taxon>
        <taxon>Amanita</taxon>
    </lineage>
</organism>
<evidence type="ECO:0000313" key="1">
    <source>
        <dbReference type="EMBL" id="KIL58341.1"/>
    </source>
</evidence>
<dbReference type="HOGENOM" id="CLU_2867172_0_0_1"/>
<sequence length="64" mass="7463">MSNATLHASFRKEPSELGFKPVEFFLSVIYLTFRLKRKLFKPEFKTTETSCSIAFRSPESQNDQ</sequence>
<dbReference type="AlphaFoldDB" id="A0A0C2WNR7"/>
<name>A0A0C2WNR7_AMAMK</name>
<protein>
    <submittedName>
        <fullName evidence="1">Uncharacterized protein</fullName>
    </submittedName>
</protein>
<proteinExistence type="predicted"/>
<gene>
    <name evidence="1" type="ORF">M378DRAFT_170686</name>
</gene>
<dbReference type="Proteomes" id="UP000054549">
    <property type="component" value="Unassembled WGS sequence"/>
</dbReference>